<dbReference type="OrthoDB" id="10256774at2759"/>
<feature type="region of interest" description="Disordered" evidence="1">
    <location>
        <begin position="223"/>
        <end position="246"/>
    </location>
</feature>
<dbReference type="EMBL" id="CYKH01001233">
    <property type="protein sequence ID" value="CUG86046.1"/>
    <property type="molecule type" value="Genomic_DNA"/>
</dbReference>
<gene>
    <name evidence="3" type="ORF">BSAL_91460</name>
</gene>
<dbReference type="Proteomes" id="UP000051952">
    <property type="component" value="Unassembled WGS sequence"/>
</dbReference>
<dbReference type="VEuPathDB" id="TriTrypDB:BSAL_91460"/>
<evidence type="ECO:0000256" key="1">
    <source>
        <dbReference type="SAM" id="MobiDB-lite"/>
    </source>
</evidence>
<dbReference type="AlphaFoldDB" id="A0A0S4J969"/>
<accession>A0A0S4J969</accession>
<dbReference type="Pfam" id="PF00644">
    <property type="entry name" value="PARP"/>
    <property type="match status" value="1"/>
</dbReference>
<feature type="domain" description="PARP catalytic" evidence="2">
    <location>
        <begin position="296"/>
        <end position="410"/>
    </location>
</feature>
<feature type="compositionally biased region" description="Low complexity" evidence="1">
    <location>
        <begin position="235"/>
        <end position="246"/>
    </location>
</feature>
<evidence type="ECO:0000259" key="2">
    <source>
        <dbReference type="Pfam" id="PF00644"/>
    </source>
</evidence>
<evidence type="ECO:0000313" key="4">
    <source>
        <dbReference type="Proteomes" id="UP000051952"/>
    </source>
</evidence>
<keyword evidence="4" id="KW-1185">Reference proteome</keyword>
<evidence type="ECO:0000313" key="3">
    <source>
        <dbReference type="EMBL" id="CUG86046.1"/>
    </source>
</evidence>
<dbReference type="InterPro" id="IPR012317">
    <property type="entry name" value="Poly(ADP-ribose)pol_cat_dom"/>
</dbReference>
<organism evidence="3 4">
    <name type="scientific">Bodo saltans</name>
    <name type="common">Flagellated protozoan</name>
    <dbReference type="NCBI Taxonomy" id="75058"/>
    <lineage>
        <taxon>Eukaryota</taxon>
        <taxon>Discoba</taxon>
        <taxon>Euglenozoa</taxon>
        <taxon>Kinetoplastea</taxon>
        <taxon>Metakinetoplastina</taxon>
        <taxon>Eubodonida</taxon>
        <taxon>Bodonidae</taxon>
        <taxon>Bodo</taxon>
    </lineage>
</organism>
<proteinExistence type="predicted"/>
<sequence>MVMDGVDTMSKMELIILCEKHKLDGGKTVASMKYALKKFFEDNDEPDAKKLKVDPAATSAAPPTVCAYGESCPNLHSITHRLALKHGGEYRDVPIKCRDGMGCSQLRDKEHLKKYAHDDDLGKVCKLAGDCPELHVYSHRMKFEHPGFRAQPFVCRNGASCATLHDKNHLYKYAHDIAYTPAAGAAFPSASSLSSSSSILLTTPSVSSISVLHGAGMSLVPESSLPAPPTPAVPVTPTSAATPTSMPAVSASGKSLDDFPLASAVDAVLTPMDKNSEEFWELEEKFLAHLQGRNEDYVEKRIKKGKKPIRFVLIGAEKISNPLLEARFEIKKNAMTIERSASGDAKECRERVSFHGTHPKNVKSIVKTGLLRFQHPLNPCKQQVDDGYFGTNKKGIYVSRYADYTLKYSNRVAPVEPGDEVKTIMFRTMPGKSKHIEKLVGGIDPTVGYDSHSSPTFLEWYLFDEAQCCPQYVLLVKAMEDTRTAADDE</sequence>
<reference evidence="4" key="1">
    <citation type="submission" date="2015-09" db="EMBL/GenBank/DDBJ databases">
        <authorList>
            <consortium name="Pathogen Informatics"/>
        </authorList>
    </citation>
    <scope>NUCLEOTIDE SEQUENCE [LARGE SCALE GENOMIC DNA]</scope>
    <source>
        <strain evidence="4">Lake Konstanz</strain>
    </source>
</reference>
<protein>
    <submittedName>
        <fullName evidence="3">Poly (ADP-ribose) polymerase, putative</fullName>
    </submittedName>
</protein>
<dbReference type="SUPFAM" id="SSF56399">
    <property type="entry name" value="ADP-ribosylation"/>
    <property type="match status" value="1"/>
</dbReference>
<dbReference type="Gene3D" id="3.90.228.10">
    <property type="match status" value="1"/>
</dbReference>
<dbReference type="GO" id="GO:0003950">
    <property type="term" value="F:NAD+ poly-ADP-ribosyltransferase activity"/>
    <property type="evidence" value="ECO:0007669"/>
    <property type="project" value="InterPro"/>
</dbReference>
<name>A0A0S4J969_BODSA</name>